<evidence type="ECO:0000313" key="11">
    <source>
        <dbReference type="EMBL" id="MBC6995789.1"/>
    </source>
</evidence>
<evidence type="ECO:0000256" key="8">
    <source>
        <dbReference type="ARBA" id="ARBA00022840"/>
    </source>
</evidence>
<dbReference type="InterPro" id="IPR027417">
    <property type="entry name" value="P-loop_NTPase"/>
</dbReference>
<evidence type="ECO:0000256" key="1">
    <source>
        <dbReference type="ARBA" id="ARBA00004496"/>
    </source>
</evidence>
<evidence type="ECO:0000256" key="4">
    <source>
        <dbReference type="ARBA" id="ARBA00022490"/>
    </source>
</evidence>
<evidence type="ECO:0000256" key="6">
    <source>
        <dbReference type="ARBA" id="ARBA00022723"/>
    </source>
</evidence>
<dbReference type="Gene3D" id="3.40.50.300">
    <property type="entry name" value="P-loop containing nucleotide triphosphate hydrolases"/>
    <property type="match status" value="1"/>
</dbReference>
<proteinExistence type="inferred from homology"/>
<keyword evidence="5" id="KW-0819">tRNA processing</keyword>
<evidence type="ECO:0000256" key="5">
    <source>
        <dbReference type="ARBA" id="ARBA00022694"/>
    </source>
</evidence>
<dbReference type="SUPFAM" id="SSF52540">
    <property type="entry name" value="P-loop containing nucleoside triphosphate hydrolases"/>
    <property type="match status" value="1"/>
</dbReference>
<dbReference type="InterPro" id="IPR003442">
    <property type="entry name" value="T6A_TsaE"/>
</dbReference>
<evidence type="ECO:0000256" key="10">
    <source>
        <dbReference type="ARBA" id="ARBA00032441"/>
    </source>
</evidence>
<evidence type="ECO:0000256" key="7">
    <source>
        <dbReference type="ARBA" id="ARBA00022741"/>
    </source>
</evidence>
<dbReference type="GO" id="GO:0046872">
    <property type="term" value="F:metal ion binding"/>
    <property type="evidence" value="ECO:0007669"/>
    <property type="project" value="UniProtKB-KW"/>
</dbReference>
<comment type="similarity">
    <text evidence="2">Belongs to the TsaE family.</text>
</comment>
<keyword evidence="6" id="KW-0479">Metal-binding</keyword>
<dbReference type="Pfam" id="PF02367">
    <property type="entry name" value="TsaE"/>
    <property type="match status" value="1"/>
</dbReference>
<dbReference type="EMBL" id="JACSIT010000141">
    <property type="protein sequence ID" value="MBC6995789.1"/>
    <property type="molecule type" value="Genomic_DNA"/>
</dbReference>
<evidence type="ECO:0000256" key="9">
    <source>
        <dbReference type="ARBA" id="ARBA00022842"/>
    </source>
</evidence>
<dbReference type="PANTHER" id="PTHR33540">
    <property type="entry name" value="TRNA THREONYLCARBAMOYLADENOSINE BIOSYNTHESIS PROTEIN TSAE"/>
    <property type="match status" value="1"/>
</dbReference>
<accession>A0A923PLU1</accession>
<name>A0A923PLU1_9BACT</name>
<keyword evidence="12" id="KW-1185">Reference proteome</keyword>
<gene>
    <name evidence="11" type="primary">tsaE</name>
    <name evidence="11" type="ORF">H9S92_16605</name>
</gene>
<organism evidence="11 12">
    <name type="scientific">Neolewinella lacunae</name>
    <dbReference type="NCBI Taxonomy" id="1517758"/>
    <lineage>
        <taxon>Bacteria</taxon>
        <taxon>Pseudomonadati</taxon>
        <taxon>Bacteroidota</taxon>
        <taxon>Saprospiria</taxon>
        <taxon>Saprospirales</taxon>
        <taxon>Lewinellaceae</taxon>
        <taxon>Neolewinella</taxon>
    </lineage>
</organism>
<comment type="subcellular location">
    <subcellularLocation>
        <location evidence="1">Cytoplasm</location>
    </subcellularLocation>
</comment>
<sequence length="145" mass="15356">METMLFALAEVPAVARQVLHTVGTGRVFALSGDLGAGKTTLVAAMCRQLGVDEAATSPTFSIVNSYATPAGPVYHLDCYRLESIHEALDAGLEDVFNGESVAVFVEWPAVIEPLLPPDVVHLHLAHHPGGHARILTLSTGHLSHS</sequence>
<dbReference type="GO" id="GO:0005737">
    <property type="term" value="C:cytoplasm"/>
    <property type="evidence" value="ECO:0007669"/>
    <property type="project" value="UniProtKB-SubCell"/>
</dbReference>
<dbReference type="Proteomes" id="UP000650081">
    <property type="component" value="Unassembled WGS sequence"/>
</dbReference>
<protein>
    <recommendedName>
        <fullName evidence="3">tRNA threonylcarbamoyladenosine biosynthesis protein TsaE</fullName>
    </recommendedName>
    <alternativeName>
        <fullName evidence="10">t(6)A37 threonylcarbamoyladenosine biosynthesis protein TsaE</fullName>
    </alternativeName>
</protein>
<comment type="caution">
    <text evidence="11">The sequence shown here is derived from an EMBL/GenBank/DDBJ whole genome shotgun (WGS) entry which is preliminary data.</text>
</comment>
<dbReference type="AlphaFoldDB" id="A0A923PLU1"/>
<evidence type="ECO:0000256" key="3">
    <source>
        <dbReference type="ARBA" id="ARBA00019010"/>
    </source>
</evidence>
<keyword evidence="4" id="KW-0963">Cytoplasm</keyword>
<dbReference type="GO" id="GO:0005524">
    <property type="term" value="F:ATP binding"/>
    <property type="evidence" value="ECO:0007669"/>
    <property type="project" value="UniProtKB-KW"/>
</dbReference>
<keyword evidence="8" id="KW-0067">ATP-binding</keyword>
<dbReference type="PANTHER" id="PTHR33540:SF2">
    <property type="entry name" value="TRNA THREONYLCARBAMOYLADENOSINE BIOSYNTHESIS PROTEIN TSAE"/>
    <property type="match status" value="1"/>
</dbReference>
<dbReference type="GO" id="GO:0002949">
    <property type="term" value="P:tRNA threonylcarbamoyladenosine modification"/>
    <property type="evidence" value="ECO:0007669"/>
    <property type="project" value="InterPro"/>
</dbReference>
<dbReference type="RefSeq" id="WP_187467810.1">
    <property type="nucleotide sequence ID" value="NZ_JACSIT010000141.1"/>
</dbReference>
<reference evidence="11" key="1">
    <citation type="submission" date="2020-08" db="EMBL/GenBank/DDBJ databases">
        <title>Lewinella bacteria from marine environments.</title>
        <authorList>
            <person name="Zhong Y."/>
        </authorList>
    </citation>
    <scope>NUCLEOTIDE SEQUENCE</scope>
    <source>
        <strain evidence="11">KCTC 42187</strain>
    </source>
</reference>
<evidence type="ECO:0000313" key="12">
    <source>
        <dbReference type="Proteomes" id="UP000650081"/>
    </source>
</evidence>
<dbReference type="NCBIfam" id="TIGR00150">
    <property type="entry name" value="T6A_YjeE"/>
    <property type="match status" value="1"/>
</dbReference>
<evidence type="ECO:0000256" key="2">
    <source>
        <dbReference type="ARBA" id="ARBA00007599"/>
    </source>
</evidence>
<keyword evidence="9" id="KW-0460">Magnesium</keyword>
<keyword evidence="7" id="KW-0547">Nucleotide-binding</keyword>